<dbReference type="AlphaFoldDB" id="A0AAD8MWU6"/>
<evidence type="ECO:0000259" key="7">
    <source>
        <dbReference type="PROSITE" id="PS51032"/>
    </source>
</evidence>
<keyword evidence="2" id="KW-0805">Transcription regulation</keyword>
<feature type="region of interest" description="Disordered" evidence="6">
    <location>
        <begin position="87"/>
        <end position="108"/>
    </location>
</feature>
<dbReference type="InterPro" id="IPR001471">
    <property type="entry name" value="AP2/ERF_dom"/>
</dbReference>
<organism evidence="8 9">
    <name type="scientific">Heracleum sosnowskyi</name>
    <dbReference type="NCBI Taxonomy" id="360622"/>
    <lineage>
        <taxon>Eukaryota</taxon>
        <taxon>Viridiplantae</taxon>
        <taxon>Streptophyta</taxon>
        <taxon>Embryophyta</taxon>
        <taxon>Tracheophyta</taxon>
        <taxon>Spermatophyta</taxon>
        <taxon>Magnoliopsida</taxon>
        <taxon>eudicotyledons</taxon>
        <taxon>Gunneridae</taxon>
        <taxon>Pentapetalae</taxon>
        <taxon>asterids</taxon>
        <taxon>campanulids</taxon>
        <taxon>Apiales</taxon>
        <taxon>Apiaceae</taxon>
        <taxon>Apioideae</taxon>
        <taxon>apioid superclade</taxon>
        <taxon>Tordylieae</taxon>
        <taxon>Tordyliinae</taxon>
        <taxon>Heracleum</taxon>
    </lineage>
</organism>
<gene>
    <name evidence="8" type="ORF">POM88_016142</name>
</gene>
<evidence type="ECO:0000256" key="2">
    <source>
        <dbReference type="ARBA" id="ARBA00023015"/>
    </source>
</evidence>
<dbReference type="GO" id="GO:0005634">
    <property type="term" value="C:nucleus"/>
    <property type="evidence" value="ECO:0007669"/>
    <property type="project" value="UniProtKB-SubCell"/>
</dbReference>
<dbReference type="PROSITE" id="PS51032">
    <property type="entry name" value="AP2_ERF"/>
    <property type="match status" value="1"/>
</dbReference>
<dbReference type="PANTHER" id="PTHR31194">
    <property type="entry name" value="SHN SHINE , DNA BINDING / TRANSCRIPTION FACTOR"/>
    <property type="match status" value="1"/>
</dbReference>
<evidence type="ECO:0000256" key="6">
    <source>
        <dbReference type="SAM" id="MobiDB-lite"/>
    </source>
</evidence>
<reference evidence="8" key="1">
    <citation type="submission" date="2023-02" db="EMBL/GenBank/DDBJ databases">
        <title>Genome of toxic invasive species Heracleum sosnowskyi carries increased number of genes despite the absence of recent whole-genome duplications.</title>
        <authorList>
            <person name="Schelkunov M."/>
            <person name="Shtratnikova V."/>
            <person name="Makarenko M."/>
            <person name="Klepikova A."/>
            <person name="Omelchenko D."/>
            <person name="Novikova G."/>
            <person name="Obukhova E."/>
            <person name="Bogdanov V."/>
            <person name="Penin A."/>
            <person name="Logacheva M."/>
        </authorList>
    </citation>
    <scope>NUCLEOTIDE SEQUENCE</scope>
    <source>
        <strain evidence="8">Hsosn_3</strain>
        <tissue evidence="8">Leaf</tissue>
    </source>
</reference>
<dbReference type="InterPro" id="IPR050913">
    <property type="entry name" value="AP2/ERF_ERF"/>
</dbReference>
<proteinExistence type="predicted"/>
<sequence length="348" mass="39901">MAGPRRKILGLNKIIEKEKMLKKNKECKQDGNVVMKRVRIFYNDPDATDSSDDDDGCCDQVNEYGERIKRVVKEVYISMYNSSEKRQSSVKVRGKNSKVKEDEDRKTDEKRFTGVRRRKWGTYAAEIRDPFQKKRLWLGTFPTEEEAYEVYRAKKVELERKILSNKNNVNNGSVCASEDTTGFYSLPSPSSVLDVSNPLQIVNSSGNLVKETDGTSLQIVDNIEESTKNSMRYMKKLVLIDELPINEFAVDPILSPFPDHNSNIDSRDGFREPTVKEIFDLPFTSFTTCDDLKVSFEENLLQHGDDHVHIFGDTYMQEPVYDPAIQKLALSLDLELGKDELDWLNGNL</sequence>
<dbReference type="EMBL" id="JAUIZM010000004">
    <property type="protein sequence ID" value="KAK1387964.1"/>
    <property type="molecule type" value="Genomic_DNA"/>
</dbReference>
<evidence type="ECO:0000256" key="1">
    <source>
        <dbReference type="ARBA" id="ARBA00004123"/>
    </source>
</evidence>
<evidence type="ECO:0000256" key="4">
    <source>
        <dbReference type="ARBA" id="ARBA00023163"/>
    </source>
</evidence>
<dbReference type="InterPro" id="IPR016177">
    <property type="entry name" value="DNA-bd_dom_sf"/>
</dbReference>
<evidence type="ECO:0000256" key="3">
    <source>
        <dbReference type="ARBA" id="ARBA00023125"/>
    </source>
</evidence>
<evidence type="ECO:0000256" key="5">
    <source>
        <dbReference type="ARBA" id="ARBA00023242"/>
    </source>
</evidence>
<keyword evidence="3" id="KW-0238">DNA-binding</keyword>
<accession>A0AAD8MWU6</accession>
<dbReference type="PRINTS" id="PR00367">
    <property type="entry name" value="ETHRSPELEMNT"/>
</dbReference>
<feature type="domain" description="AP2/ERF" evidence="7">
    <location>
        <begin position="111"/>
        <end position="170"/>
    </location>
</feature>
<dbReference type="SUPFAM" id="SSF54171">
    <property type="entry name" value="DNA-binding domain"/>
    <property type="match status" value="1"/>
</dbReference>
<dbReference type="Proteomes" id="UP001237642">
    <property type="component" value="Unassembled WGS sequence"/>
</dbReference>
<comment type="subcellular location">
    <subcellularLocation>
        <location evidence="1">Nucleus</location>
    </subcellularLocation>
</comment>
<keyword evidence="5" id="KW-0539">Nucleus</keyword>
<dbReference type="InterPro" id="IPR036955">
    <property type="entry name" value="AP2/ERF_dom_sf"/>
</dbReference>
<evidence type="ECO:0000313" key="8">
    <source>
        <dbReference type="EMBL" id="KAK1387964.1"/>
    </source>
</evidence>
<dbReference type="SMART" id="SM00380">
    <property type="entry name" value="AP2"/>
    <property type="match status" value="1"/>
</dbReference>
<dbReference type="Gene3D" id="3.30.730.10">
    <property type="entry name" value="AP2/ERF domain"/>
    <property type="match status" value="1"/>
</dbReference>
<evidence type="ECO:0000313" key="9">
    <source>
        <dbReference type="Proteomes" id="UP001237642"/>
    </source>
</evidence>
<comment type="caution">
    <text evidence="8">The sequence shown here is derived from an EMBL/GenBank/DDBJ whole genome shotgun (WGS) entry which is preliminary data.</text>
</comment>
<keyword evidence="9" id="KW-1185">Reference proteome</keyword>
<protein>
    <submittedName>
        <fullName evidence="8">AP2/ERF domain-containing protein</fullName>
    </submittedName>
</protein>
<dbReference type="PANTHER" id="PTHR31194:SF140">
    <property type="entry name" value="ETHYLENE-RESPONSIVE TRANSCRIPTION FACTOR CRF2"/>
    <property type="match status" value="1"/>
</dbReference>
<dbReference type="CDD" id="cd00018">
    <property type="entry name" value="AP2"/>
    <property type="match status" value="1"/>
</dbReference>
<keyword evidence="4" id="KW-0804">Transcription</keyword>
<feature type="compositionally biased region" description="Basic and acidic residues" evidence="6">
    <location>
        <begin position="98"/>
        <end position="108"/>
    </location>
</feature>
<name>A0AAD8MWU6_9APIA</name>
<dbReference type="GO" id="GO:0003677">
    <property type="term" value="F:DNA binding"/>
    <property type="evidence" value="ECO:0007669"/>
    <property type="project" value="UniProtKB-KW"/>
</dbReference>
<reference evidence="8" key="2">
    <citation type="submission" date="2023-05" db="EMBL/GenBank/DDBJ databases">
        <authorList>
            <person name="Schelkunov M.I."/>
        </authorList>
    </citation>
    <scope>NUCLEOTIDE SEQUENCE</scope>
    <source>
        <strain evidence="8">Hsosn_3</strain>
        <tissue evidence="8">Leaf</tissue>
    </source>
</reference>
<dbReference type="GO" id="GO:0003700">
    <property type="term" value="F:DNA-binding transcription factor activity"/>
    <property type="evidence" value="ECO:0007669"/>
    <property type="project" value="InterPro"/>
</dbReference>